<sequence length="754" mass="82728">MLSIAVSIVENALINILVFLNFIYDLFCIIYLIHKAGYTLTVSASDQGSPPLTSTVSVEITILDINDHSPQFQSPSYTADISEDVPIGSLVVDVKAVDLDQGVNSQIVYFLSQGSKSMFIIDQNTGRIITAAPLDREKVASYSFDVYAIDSSPANPRNSTAQVTVYIQDPKNADSTSHGPGQSSAVFARSGGCLLQRAGVHGDKVLKECEGCQSARERSSRLATLNLTHLNANLTVLVEDVNDNRPVFTQELYQVQTDNLPGSTILTLEAIDGDLSRDNCGFDFAITSGNSGNTFQIESSVRFLEGKGFQTVGSIILVEELDFEAIPKYNLTVVVSDRGIPQQSSSVPILISITDANDNPPAFSRAEYNIILSEGVATGTEILHLSASDPDSAPNGEVQYSISSGNENELFQVDMWTGVLKLRKTLSGESQSSHVIVVQATDGQGHYAFVPVTIEVKDINDNRPYFPLKQVTASIRENQPKNALVTILHAIDHDRGLYGQLKYFMFDNSKDGKNAFLINQTTGEIRTRSSFDYEKVNSFNFVVGAMDTGNYSATVTVQVYVTGMDEYDPVFTSSEFLFEVPDGAKKGQVIGRVQAKDEDGGVDGIVLYSMLDPSPYFEMNKSNGEISLKMDSYSRPVSRSKRELRQMTLKVTAHSPLETSRVAVAKVRVDVTHTTFGIHTDMNTALLSVIAVSLGTIVILILIALALFFVKLRCQRKYHKGHGRKLGSSTMMHKFEETKFENHVTKHSKISRIF</sequence>
<reference evidence="11" key="2">
    <citation type="submission" date="2025-09" db="UniProtKB">
        <authorList>
            <consortium name="Ensembl"/>
        </authorList>
    </citation>
    <scope>IDENTIFICATION</scope>
</reference>
<proteinExistence type="predicted"/>
<dbReference type="GO" id="GO:0005509">
    <property type="term" value="F:calcium ion binding"/>
    <property type="evidence" value="ECO:0007669"/>
    <property type="project" value="UniProtKB-UniRule"/>
</dbReference>
<dbReference type="PROSITE" id="PS50268">
    <property type="entry name" value="CADHERIN_2"/>
    <property type="match status" value="6"/>
</dbReference>
<dbReference type="FunFam" id="2.60.40.60:FF:000377">
    <property type="entry name" value="Dachsous cadherin-related 1a"/>
    <property type="match status" value="1"/>
</dbReference>
<dbReference type="FunFam" id="2.60.40.60:FF:000104">
    <property type="entry name" value="cadherin-23 isoform X1"/>
    <property type="match status" value="1"/>
</dbReference>
<dbReference type="SMART" id="SM00112">
    <property type="entry name" value="CA"/>
    <property type="match status" value="6"/>
</dbReference>
<dbReference type="PANTHER" id="PTHR24027">
    <property type="entry name" value="CADHERIN-23"/>
    <property type="match status" value="1"/>
</dbReference>
<evidence type="ECO:0000256" key="8">
    <source>
        <dbReference type="PROSITE-ProRule" id="PRU00043"/>
    </source>
</evidence>
<evidence type="ECO:0000259" key="10">
    <source>
        <dbReference type="PROSITE" id="PS50268"/>
    </source>
</evidence>
<dbReference type="InterPro" id="IPR015919">
    <property type="entry name" value="Cadherin-like_sf"/>
</dbReference>
<keyword evidence="12" id="KW-1185">Reference proteome</keyword>
<dbReference type="GO" id="GO:0045296">
    <property type="term" value="F:cadherin binding"/>
    <property type="evidence" value="ECO:0007669"/>
    <property type="project" value="TreeGrafter"/>
</dbReference>
<feature type="domain" description="Cadherin" evidence="10">
    <location>
        <begin position="73"/>
        <end position="182"/>
    </location>
</feature>
<keyword evidence="5 8" id="KW-0106">Calcium</keyword>
<reference evidence="11" key="1">
    <citation type="submission" date="2025-08" db="UniProtKB">
        <authorList>
            <consortium name="Ensembl"/>
        </authorList>
    </citation>
    <scope>IDENTIFICATION</scope>
</reference>
<dbReference type="SUPFAM" id="SSF49313">
    <property type="entry name" value="Cadherin-like"/>
    <property type="match status" value="6"/>
</dbReference>
<feature type="domain" description="Cadherin" evidence="10">
    <location>
        <begin position="254"/>
        <end position="363"/>
    </location>
</feature>
<evidence type="ECO:0000256" key="5">
    <source>
        <dbReference type="ARBA" id="ARBA00022837"/>
    </source>
</evidence>
<evidence type="ECO:0000256" key="7">
    <source>
        <dbReference type="ARBA" id="ARBA00023136"/>
    </source>
</evidence>
<dbReference type="GO" id="GO:0008013">
    <property type="term" value="F:beta-catenin binding"/>
    <property type="evidence" value="ECO:0007669"/>
    <property type="project" value="TreeGrafter"/>
</dbReference>
<feature type="domain" description="Cadherin" evidence="10">
    <location>
        <begin position="38"/>
        <end position="72"/>
    </location>
</feature>
<dbReference type="Proteomes" id="UP000261520">
    <property type="component" value="Unplaced"/>
</dbReference>
<evidence type="ECO:0000256" key="2">
    <source>
        <dbReference type="ARBA" id="ARBA00022692"/>
    </source>
</evidence>
<dbReference type="CDD" id="cd11304">
    <property type="entry name" value="Cadherin_repeat"/>
    <property type="match status" value="6"/>
</dbReference>
<dbReference type="FunFam" id="2.60.40.60:FF:000020">
    <property type="entry name" value="Dachsous cadherin-related 1b"/>
    <property type="match status" value="2"/>
</dbReference>
<dbReference type="PROSITE" id="PS00232">
    <property type="entry name" value="CADHERIN_1"/>
    <property type="match status" value="3"/>
</dbReference>
<evidence type="ECO:0000256" key="4">
    <source>
        <dbReference type="ARBA" id="ARBA00022737"/>
    </source>
</evidence>
<protein>
    <recommendedName>
        <fullName evidence="10">Cadherin domain-containing protein</fullName>
    </recommendedName>
</protein>
<evidence type="ECO:0000256" key="9">
    <source>
        <dbReference type="SAM" id="Phobius"/>
    </source>
</evidence>
<name>A0A3B4B0Z4_9GOBI</name>
<dbReference type="GO" id="GO:0009653">
    <property type="term" value="P:anatomical structure morphogenesis"/>
    <property type="evidence" value="ECO:0007669"/>
    <property type="project" value="UniProtKB-ARBA"/>
</dbReference>
<feature type="domain" description="Cadherin" evidence="10">
    <location>
        <begin position="467"/>
        <end position="571"/>
    </location>
</feature>
<feature type="domain" description="Cadherin" evidence="10">
    <location>
        <begin position="364"/>
        <end position="466"/>
    </location>
</feature>
<dbReference type="InterPro" id="IPR020894">
    <property type="entry name" value="Cadherin_CS"/>
</dbReference>
<dbReference type="FunFam" id="2.60.40.60:FF:000140">
    <property type="entry name" value="Dachsous cadherin-related 1"/>
    <property type="match status" value="1"/>
</dbReference>
<keyword evidence="2 9" id="KW-0812">Transmembrane</keyword>
<evidence type="ECO:0000313" key="12">
    <source>
        <dbReference type="Proteomes" id="UP000261520"/>
    </source>
</evidence>
<keyword evidence="6 9" id="KW-1133">Transmembrane helix</keyword>
<evidence type="ECO:0000256" key="3">
    <source>
        <dbReference type="ARBA" id="ARBA00022729"/>
    </source>
</evidence>
<dbReference type="GO" id="GO:0016342">
    <property type="term" value="C:catenin complex"/>
    <property type="evidence" value="ECO:0007669"/>
    <property type="project" value="TreeGrafter"/>
</dbReference>
<comment type="subcellular location">
    <subcellularLocation>
        <location evidence="1">Membrane</location>
    </subcellularLocation>
</comment>
<keyword evidence="7 9" id="KW-0472">Membrane</keyword>
<evidence type="ECO:0000313" key="11">
    <source>
        <dbReference type="Ensembl" id="ENSPMGP00000022369.1"/>
    </source>
</evidence>
<dbReference type="InterPro" id="IPR002126">
    <property type="entry name" value="Cadherin-like_dom"/>
</dbReference>
<keyword evidence="4" id="KW-0677">Repeat</keyword>
<feature type="transmembrane region" description="Helical" evidence="9">
    <location>
        <begin position="12"/>
        <end position="33"/>
    </location>
</feature>
<dbReference type="GO" id="GO:0016477">
    <property type="term" value="P:cell migration"/>
    <property type="evidence" value="ECO:0007669"/>
    <property type="project" value="TreeGrafter"/>
</dbReference>
<dbReference type="Ensembl" id="ENSPMGT00000023822.1">
    <property type="protein sequence ID" value="ENSPMGP00000022369.1"/>
    <property type="gene ID" value="ENSPMGG00000018091.1"/>
</dbReference>
<keyword evidence="3" id="KW-0732">Signal</keyword>
<accession>A0A3B4B0Z4</accession>
<organism evidence="11 12">
    <name type="scientific">Periophthalmus magnuspinnatus</name>
    <dbReference type="NCBI Taxonomy" id="409849"/>
    <lineage>
        <taxon>Eukaryota</taxon>
        <taxon>Metazoa</taxon>
        <taxon>Chordata</taxon>
        <taxon>Craniata</taxon>
        <taxon>Vertebrata</taxon>
        <taxon>Euteleostomi</taxon>
        <taxon>Actinopterygii</taxon>
        <taxon>Neopterygii</taxon>
        <taxon>Teleostei</taxon>
        <taxon>Neoteleostei</taxon>
        <taxon>Acanthomorphata</taxon>
        <taxon>Gobiaria</taxon>
        <taxon>Gobiiformes</taxon>
        <taxon>Gobioidei</taxon>
        <taxon>Gobiidae</taxon>
        <taxon>Oxudercinae</taxon>
        <taxon>Periophthalmus</taxon>
    </lineage>
</organism>
<dbReference type="Pfam" id="PF00028">
    <property type="entry name" value="Cadherin"/>
    <property type="match status" value="4"/>
</dbReference>
<dbReference type="InterPro" id="IPR039808">
    <property type="entry name" value="Cadherin"/>
</dbReference>
<dbReference type="GO" id="GO:0007156">
    <property type="term" value="P:homophilic cell adhesion via plasma membrane adhesion molecules"/>
    <property type="evidence" value="ECO:0007669"/>
    <property type="project" value="InterPro"/>
</dbReference>
<feature type="transmembrane region" description="Helical" evidence="9">
    <location>
        <begin position="685"/>
        <end position="710"/>
    </location>
</feature>
<dbReference type="PRINTS" id="PR00205">
    <property type="entry name" value="CADHERIN"/>
</dbReference>
<evidence type="ECO:0000256" key="6">
    <source>
        <dbReference type="ARBA" id="ARBA00022989"/>
    </source>
</evidence>
<dbReference type="AlphaFoldDB" id="A0A3B4B0Z4"/>
<dbReference type="STRING" id="409849.ENSPMGP00000022369"/>
<dbReference type="PANTHER" id="PTHR24027:SF442">
    <property type="entry name" value="PROTOCADHERIN-15 ISOFORM X1"/>
    <property type="match status" value="1"/>
</dbReference>
<feature type="domain" description="Cadherin" evidence="10">
    <location>
        <begin position="572"/>
        <end position="671"/>
    </location>
</feature>
<dbReference type="Gene3D" id="2.60.40.60">
    <property type="entry name" value="Cadherins"/>
    <property type="match status" value="6"/>
</dbReference>
<evidence type="ECO:0000256" key="1">
    <source>
        <dbReference type="ARBA" id="ARBA00004370"/>
    </source>
</evidence>